<keyword evidence="14" id="KW-1185">Reference proteome</keyword>
<dbReference type="Gene3D" id="3.40.720.10">
    <property type="entry name" value="Alkaline Phosphatase, subunit A"/>
    <property type="match status" value="1"/>
</dbReference>
<dbReference type="SMART" id="SM00098">
    <property type="entry name" value="alkPPc"/>
    <property type="match status" value="1"/>
</dbReference>
<proteinExistence type="inferred from homology"/>
<dbReference type="InterPro" id="IPR017850">
    <property type="entry name" value="Alkaline_phosphatase_core_sf"/>
</dbReference>
<evidence type="ECO:0000256" key="12">
    <source>
        <dbReference type="SAM" id="SignalP"/>
    </source>
</evidence>
<dbReference type="AlphaFoldDB" id="A0A9Q2CZE0"/>
<evidence type="ECO:0000256" key="8">
    <source>
        <dbReference type="PIRSR" id="PIRSR601952-2"/>
    </source>
</evidence>
<evidence type="ECO:0000256" key="2">
    <source>
        <dbReference type="ARBA" id="ARBA00022553"/>
    </source>
</evidence>
<dbReference type="InterPro" id="IPR001952">
    <property type="entry name" value="Alkaline_phosphatase"/>
</dbReference>
<evidence type="ECO:0000256" key="9">
    <source>
        <dbReference type="RuleBase" id="RU003946"/>
    </source>
</evidence>
<feature type="binding site" evidence="8">
    <location>
        <position position="62"/>
    </location>
    <ligand>
        <name>Zn(2+)</name>
        <dbReference type="ChEBI" id="CHEBI:29105"/>
        <label>2</label>
    </ligand>
</feature>
<dbReference type="Gene3D" id="1.10.60.40">
    <property type="match status" value="1"/>
</dbReference>
<feature type="binding site" evidence="8">
    <location>
        <position position="305"/>
    </location>
    <ligand>
        <name>Zn(2+)</name>
        <dbReference type="ChEBI" id="CHEBI:29105"/>
        <label>2</label>
    </ligand>
</feature>
<feature type="binding site" evidence="8">
    <location>
        <position position="301"/>
    </location>
    <ligand>
        <name>Zn(2+)</name>
        <dbReference type="ChEBI" id="CHEBI:29105"/>
        <label>2</label>
    </ligand>
</feature>
<dbReference type="CDD" id="cd16012">
    <property type="entry name" value="ALP"/>
    <property type="match status" value="1"/>
</dbReference>
<feature type="chain" id="PRO_5040420910" evidence="12">
    <location>
        <begin position="28"/>
        <end position="474"/>
    </location>
</feature>
<keyword evidence="2" id="KW-0597">Phosphoprotein</keyword>
<protein>
    <submittedName>
        <fullName evidence="13">Alkaline phosphatase</fullName>
        <ecNumber evidence="13">3.1.3.1</ecNumber>
    </submittedName>
</protein>
<dbReference type="EMBL" id="JACHHF010000003">
    <property type="protein sequence ID" value="MBB5175742.1"/>
    <property type="molecule type" value="Genomic_DNA"/>
</dbReference>
<keyword evidence="5 8" id="KW-0862">Zinc</keyword>
<evidence type="ECO:0000256" key="6">
    <source>
        <dbReference type="ARBA" id="ARBA00022842"/>
    </source>
</evidence>
<gene>
    <name evidence="13" type="ORF">HNQ45_000617</name>
</gene>
<feature type="binding site" evidence="8">
    <location>
        <position position="296"/>
    </location>
    <ligand>
        <name>Mg(2+)</name>
        <dbReference type="ChEBI" id="CHEBI:18420"/>
    </ligand>
</feature>
<evidence type="ECO:0000256" key="3">
    <source>
        <dbReference type="ARBA" id="ARBA00022723"/>
    </source>
</evidence>
<keyword evidence="4 13" id="KW-0378">Hydrolase</keyword>
<dbReference type="EC" id="3.1.3.1" evidence="13"/>
<evidence type="ECO:0000256" key="4">
    <source>
        <dbReference type="ARBA" id="ARBA00022801"/>
    </source>
</evidence>
<comment type="cofactor">
    <cofactor evidence="8">
        <name>Zn(2+)</name>
        <dbReference type="ChEBI" id="CHEBI:29105"/>
    </cofactor>
    <text evidence="8">Binds 2 Zn(2+) ions.</text>
</comment>
<dbReference type="Pfam" id="PF00245">
    <property type="entry name" value="Alk_phosphatase"/>
    <property type="match status" value="1"/>
</dbReference>
<reference evidence="13 14" key="1">
    <citation type="submission" date="2020-08" db="EMBL/GenBank/DDBJ databases">
        <title>Genomic Encyclopedia of Type Strains, Phase IV (KMG-IV): sequencing the most valuable type-strain genomes for metagenomic binning, comparative biology and taxonomic classification.</title>
        <authorList>
            <person name="Goeker M."/>
        </authorList>
    </citation>
    <scope>NUCLEOTIDE SEQUENCE [LARGE SCALE GENOMIC DNA]</scope>
    <source>
        <strain evidence="13 14">DSM 19163</strain>
    </source>
</reference>
<dbReference type="PRINTS" id="PR00113">
    <property type="entry name" value="ALKPHPHTASE"/>
</dbReference>
<dbReference type="SUPFAM" id="SSF53649">
    <property type="entry name" value="Alkaline phosphatase-like"/>
    <property type="match status" value="1"/>
</dbReference>
<dbReference type="PANTHER" id="PTHR11596:SF5">
    <property type="entry name" value="ALKALINE PHOSPHATASE"/>
    <property type="match status" value="1"/>
</dbReference>
<evidence type="ECO:0000256" key="11">
    <source>
        <dbReference type="SAM" id="MobiDB-lite"/>
    </source>
</evidence>
<dbReference type="InterPro" id="IPR018299">
    <property type="entry name" value="Alkaline_phosphatase_AS"/>
</dbReference>
<feature type="active site" description="Phosphoserine intermediate" evidence="7">
    <location>
        <position position="111"/>
    </location>
</feature>
<feature type="compositionally biased region" description="Polar residues" evidence="11">
    <location>
        <begin position="33"/>
        <end position="45"/>
    </location>
</feature>
<feature type="binding site" evidence="8">
    <location>
        <position position="62"/>
    </location>
    <ligand>
        <name>Mg(2+)</name>
        <dbReference type="ChEBI" id="CHEBI:18420"/>
    </ligand>
</feature>
<feature type="region of interest" description="Disordered" evidence="11">
    <location>
        <begin position="29"/>
        <end position="48"/>
    </location>
</feature>
<dbReference type="Proteomes" id="UP000579136">
    <property type="component" value="Unassembled WGS sequence"/>
</dbReference>
<evidence type="ECO:0000313" key="13">
    <source>
        <dbReference type="EMBL" id="MBB5175742.1"/>
    </source>
</evidence>
<organism evidence="13 14">
    <name type="scientific">Nosocomiicoccus ampullae</name>
    <dbReference type="NCBI Taxonomy" id="489910"/>
    <lineage>
        <taxon>Bacteria</taxon>
        <taxon>Bacillati</taxon>
        <taxon>Bacillota</taxon>
        <taxon>Bacilli</taxon>
        <taxon>Bacillales</taxon>
        <taxon>Staphylococcaceae</taxon>
        <taxon>Nosocomiicoccus</taxon>
    </lineage>
</organism>
<evidence type="ECO:0000256" key="5">
    <source>
        <dbReference type="ARBA" id="ARBA00022833"/>
    </source>
</evidence>
<feature type="binding site" evidence="8">
    <location>
        <position position="343"/>
    </location>
    <ligand>
        <name>Zn(2+)</name>
        <dbReference type="ChEBI" id="CHEBI:29105"/>
        <label>2</label>
    </ligand>
</feature>
<dbReference type="GO" id="GO:0004035">
    <property type="term" value="F:alkaline phosphatase activity"/>
    <property type="evidence" value="ECO:0007669"/>
    <property type="project" value="UniProtKB-EC"/>
</dbReference>
<dbReference type="PROSITE" id="PS00123">
    <property type="entry name" value="ALKALINE_PHOSPHATASE"/>
    <property type="match status" value="1"/>
</dbReference>
<comment type="cofactor">
    <cofactor evidence="8">
        <name>Mg(2+)</name>
        <dbReference type="ChEBI" id="CHEBI:18420"/>
    </cofactor>
    <text evidence="8">Binds 1 Mg(2+) ion.</text>
</comment>
<dbReference type="RefSeq" id="WP_183673316.1">
    <property type="nucleotide sequence ID" value="NZ_CBCRYX010000002.1"/>
</dbReference>
<comment type="caution">
    <text evidence="13">The sequence shown here is derived from an EMBL/GenBank/DDBJ whole genome shotgun (WGS) entry which is preliminary data.</text>
</comment>
<accession>A0A9Q2CZE0</accession>
<evidence type="ECO:0000313" key="14">
    <source>
        <dbReference type="Proteomes" id="UP000579136"/>
    </source>
</evidence>
<feature type="binding site" evidence="8">
    <location>
        <position position="164"/>
    </location>
    <ligand>
        <name>Mg(2+)</name>
        <dbReference type="ChEBI" id="CHEBI:18420"/>
    </ligand>
</feature>
<feature type="binding site" evidence="8">
    <location>
        <position position="344"/>
    </location>
    <ligand>
        <name>Mg(2+)</name>
        <dbReference type="ChEBI" id="CHEBI:18420"/>
    </ligand>
</feature>
<evidence type="ECO:0000256" key="1">
    <source>
        <dbReference type="ARBA" id="ARBA00005984"/>
    </source>
</evidence>
<evidence type="ECO:0000256" key="10">
    <source>
        <dbReference type="SAM" id="Coils"/>
    </source>
</evidence>
<keyword evidence="10" id="KW-0175">Coiled coil</keyword>
<feature type="coiled-coil region" evidence="10">
    <location>
        <begin position="371"/>
        <end position="415"/>
    </location>
</feature>
<keyword evidence="12" id="KW-0732">Signal</keyword>
<feature type="binding site" evidence="8">
    <location>
        <position position="439"/>
    </location>
    <ligand>
        <name>Zn(2+)</name>
        <dbReference type="ChEBI" id="CHEBI:29105"/>
        <label>2</label>
    </ligand>
</feature>
<sequence length="474" mass="52022">MANFKSIVSSVLLSTTLLSSISAPVFAAEENDSQNSSEQDNQTEMQECKTETPKNVILMIADGMGVSQLGAYRYYKDNEDEPGLDKISFDDYLVGSQLTVSDDPELNITDSGAAGTALATGERTFNGAISVDKNKEAVKTVLEDYKEAGRSTGLVATSQLTHATPAAFAAHNESREDEMDIAEQMTRTVEVGEEEQPIVDVMLGGGTDFFQQKDENGEVELDLVKELEEKSGFTYVTSRDEMLNDTDSERMIGLFAESGMSKDIDRPEEEPSLKEMTDTAIEKLSQNEEGFFLMVEGSQPDWAGHANDLTGMMSEISAFDEAYQSAVEFAEKDCNTLVIALADHATGGLSVGAGDKYEFHPKVVDQMKMTHEGLTEKLLEKDADIEALVEENIQIEDITDDEKKAIIDAAKAEDEEKTLDAINKVIDKRANVSWGSKVHTGEEILVYAYGPGKEKFDGVQHNIQNAENIRSFLE</sequence>
<comment type="similarity">
    <text evidence="1 9">Belongs to the alkaline phosphatase family.</text>
</comment>
<evidence type="ECO:0000256" key="7">
    <source>
        <dbReference type="PIRSR" id="PIRSR601952-1"/>
    </source>
</evidence>
<feature type="binding site" evidence="8">
    <location>
        <position position="162"/>
    </location>
    <ligand>
        <name>Mg(2+)</name>
        <dbReference type="ChEBI" id="CHEBI:18420"/>
    </ligand>
</feature>
<dbReference type="PANTHER" id="PTHR11596">
    <property type="entry name" value="ALKALINE PHOSPHATASE"/>
    <property type="match status" value="1"/>
</dbReference>
<keyword evidence="3 8" id="KW-0479">Metal-binding</keyword>
<keyword evidence="6 8" id="KW-0460">Magnesium</keyword>
<feature type="signal peptide" evidence="12">
    <location>
        <begin position="1"/>
        <end position="27"/>
    </location>
</feature>
<name>A0A9Q2CZE0_9STAP</name>
<dbReference type="GO" id="GO:0046872">
    <property type="term" value="F:metal ion binding"/>
    <property type="evidence" value="ECO:0007669"/>
    <property type="project" value="UniProtKB-KW"/>
</dbReference>